<evidence type="ECO:0000259" key="5">
    <source>
        <dbReference type="PROSITE" id="PS51192"/>
    </source>
</evidence>
<evidence type="ECO:0000256" key="2">
    <source>
        <dbReference type="ARBA" id="ARBA00022801"/>
    </source>
</evidence>
<dbReference type="Proteomes" id="UP000240325">
    <property type="component" value="Segment"/>
</dbReference>
<dbReference type="CDD" id="cd00268">
    <property type="entry name" value="DEADc"/>
    <property type="match status" value="1"/>
</dbReference>
<proteinExistence type="predicted"/>
<keyword evidence="3" id="KW-0347">Helicase</keyword>
<reference evidence="7" key="1">
    <citation type="journal article" date="2017" name="Elife">
        <title>The kinetoplastid-infecting Bodo saltans virus (BsV), a window into the most abundant giant viruses in the sea.</title>
        <authorList>
            <person name="Deeg C.M."/>
            <person name="Chow C.-E.T."/>
            <person name="Suttle C.A."/>
        </authorList>
    </citation>
    <scope>NUCLEOTIDE SEQUENCE</scope>
    <source>
        <strain evidence="7">NG1</strain>
    </source>
</reference>
<name>A0A2H4UVC7_9VIRU</name>
<organism evidence="7">
    <name type="scientific">Bodo saltans virus</name>
    <dbReference type="NCBI Taxonomy" id="2024608"/>
    <lineage>
        <taxon>Viruses</taxon>
        <taxon>Varidnaviria</taxon>
        <taxon>Bamfordvirae</taxon>
        <taxon>Nucleocytoviricota</taxon>
        <taxon>Megaviricetes</taxon>
        <taxon>Imitervirales</taxon>
        <taxon>Mimiviridae</taxon>
        <taxon>Klosneuvirinae</taxon>
        <taxon>Theiavirus</taxon>
        <taxon>Theiavirus salishense</taxon>
    </lineage>
</organism>
<sequence length="415" mass="46663">MQKNYQNIDYDDFDDCIAEFHNGNLLLGVYEFGFRKPSQIQSKTIEPIKDGRDLIAQAQSGSGKTGAFIIGAYTKIDVNKKYPQALIIANSRELAIQIKDVGEEIGKHINAKICLCIGGVDEDNTIENNLKTAQTSQLLVCTPGRLNGLVRMDNKLLDDLNILILDEADELLSDDFIEQIKSIWVHIRSKTQICLFSATSNSSCVQTIKNENGFMKNPVEIFIHTDKIKVDLIKNYVTEAGEYYKKFGVLLNLYKNINICQSVIFVNTINSAISLSKKLEKHGHSVGVLHGKLSGKERITILKNFRNTQTRVLIATDVIARGIDIEKIGLIINYDIPQGDGFQAQYIHRVGRSGRYGKLGVAINIMTDDCKEWNRLKSISQKYKIDFCEIPPLEKINLYLSGVNGYSYKEIENAN</sequence>
<dbReference type="InterPro" id="IPR027417">
    <property type="entry name" value="P-loop_NTPase"/>
</dbReference>
<protein>
    <submittedName>
        <fullName evidence="7">Eukaryotic translation initiation factor eIF-4A</fullName>
    </submittedName>
</protein>
<dbReference type="InterPro" id="IPR000629">
    <property type="entry name" value="RNA-helicase_DEAD-box_CS"/>
</dbReference>
<dbReference type="SUPFAM" id="SSF52540">
    <property type="entry name" value="P-loop containing nucleoside triphosphate hydrolases"/>
    <property type="match status" value="1"/>
</dbReference>
<keyword evidence="7" id="KW-0396">Initiation factor</keyword>
<dbReference type="PROSITE" id="PS51194">
    <property type="entry name" value="HELICASE_CTER"/>
    <property type="match status" value="1"/>
</dbReference>
<dbReference type="SMART" id="SM00490">
    <property type="entry name" value="HELICc"/>
    <property type="match status" value="1"/>
</dbReference>
<keyword evidence="2" id="KW-0378">Hydrolase</keyword>
<gene>
    <name evidence="7" type="ORF">BMW23_0824</name>
</gene>
<accession>A0A2H4UVC7</accession>
<dbReference type="PANTHER" id="PTHR47959">
    <property type="entry name" value="ATP-DEPENDENT RNA HELICASE RHLE-RELATED"/>
    <property type="match status" value="1"/>
</dbReference>
<dbReference type="InterPro" id="IPR050079">
    <property type="entry name" value="DEAD_box_RNA_helicase"/>
</dbReference>
<dbReference type="InterPro" id="IPR044742">
    <property type="entry name" value="DEAD/DEAH_RhlB"/>
</dbReference>
<dbReference type="SMART" id="SM00487">
    <property type="entry name" value="DEXDc"/>
    <property type="match status" value="1"/>
</dbReference>
<dbReference type="Pfam" id="PF00270">
    <property type="entry name" value="DEAD"/>
    <property type="match status" value="1"/>
</dbReference>
<evidence type="ECO:0000256" key="4">
    <source>
        <dbReference type="ARBA" id="ARBA00022840"/>
    </source>
</evidence>
<keyword evidence="8" id="KW-1185">Reference proteome</keyword>
<dbReference type="PROSITE" id="PS51192">
    <property type="entry name" value="HELICASE_ATP_BIND_1"/>
    <property type="match status" value="1"/>
</dbReference>
<dbReference type="InterPro" id="IPR011545">
    <property type="entry name" value="DEAD/DEAH_box_helicase_dom"/>
</dbReference>
<dbReference type="GO" id="GO:0003676">
    <property type="term" value="F:nucleic acid binding"/>
    <property type="evidence" value="ECO:0007669"/>
    <property type="project" value="InterPro"/>
</dbReference>
<dbReference type="PROSITE" id="PS00039">
    <property type="entry name" value="DEAD_ATP_HELICASE"/>
    <property type="match status" value="1"/>
</dbReference>
<evidence type="ECO:0000256" key="3">
    <source>
        <dbReference type="ARBA" id="ARBA00022806"/>
    </source>
</evidence>
<dbReference type="CDD" id="cd18787">
    <property type="entry name" value="SF2_C_DEAD"/>
    <property type="match status" value="1"/>
</dbReference>
<feature type="domain" description="Helicase ATP-binding" evidence="5">
    <location>
        <begin position="45"/>
        <end position="218"/>
    </location>
</feature>
<evidence type="ECO:0000259" key="6">
    <source>
        <dbReference type="PROSITE" id="PS51194"/>
    </source>
</evidence>
<dbReference type="EMBL" id="MF782455">
    <property type="protein sequence ID" value="ATZ80870.1"/>
    <property type="molecule type" value="Genomic_DNA"/>
</dbReference>
<dbReference type="GO" id="GO:0005524">
    <property type="term" value="F:ATP binding"/>
    <property type="evidence" value="ECO:0007669"/>
    <property type="project" value="UniProtKB-KW"/>
</dbReference>
<keyword evidence="1" id="KW-0547">Nucleotide-binding</keyword>
<dbReference type="GO" id="GO:0016787">
    <property type="term" value="F:hydrolase activity"/>
    <property type="evidence" value="ECO:0007669"/>
    <property type="project" value="UniProtKB-KW"/>
</dbReference>
<dbReference type="GO" id="GO:0003724">
    <property type="term" value="F:RNA helicase activity"/>
    <property type="evidence" value="ECO:0007669"/>
    <property type="project" value="TreeGrafter"/>
</dbReference>
<dbReference type="Gene3D" id="3.40.50.300">
    <property type="entry name" value="P-loop containing nucleotide triphosphate hydrolases"/>
    <property type="match status" value="2"/>
</dbReference>
<dbReference type="PANTHER" id="PTHR47959:SF13">
    <property type="entry name" value="ATP-DEPENDENT RNA HELICASE RHLE"/>
    <property type="match status" value="1"/>
</dbReference>
<keyword evidence="4" id="KW-0067">ATP-binding</keyword>
<dbReference type="InterPro" id="IPR001650">
    <property type="entry name" value="Helicase_C-like"/>
</dbReference>
<evidence type="ECO:0000256" key="1">
    <source>
        <dbReference type="ARBA" id="ARBA00022741"/>
    </source>
</evidence>
<evidence type="ECO:0000313" key="8">
    <source>
        <dbReference type="Proteomes" id="UP000240325"/>
    </source>
</evidence>
<feature type="domain" description="Helicase C-terminal" evidence="6">
    <location>
        <begin position="252"/>
        <end position="398"/>
    </location>
</feature>
<evidence type="ECO:0000313" key="7">
    <source>
        <dbReference type="EMBL" id="ATZ80870.1"/>
    </source>
</evidence>
<dbReference type="InterPro" id="IPR014001">
    <property type="entry name" value="Helicase_ATP-bd"/>
</dbReference>
<dbReference type="Pfam" id="PF00271">
    <property type="entry name" value="Helicase_C"/>
    <property type="match status" value="1"/>
</dbReference>
<keyword evidence="7" id="KW-0648">Protein biosynthesis</keyword>